<dbReference type="InterPro" id="IPR027417">
    <property type="entry name" value="P-loop_NTPase"/>
</dbReference>
<evidence type="ECO:0000313" key="3">
    <source>
        <dbReference type="Proteomes" id="UP000284051"/>
    </source>
</evidence>
<organism evidence="2 3">
    <name type="scientific">Roseburia intestinalis</name>
    <dbReference type="NCBI Taxonomy" id="166486"/>
    <lineage>
        <taxon>Bacteria</taxon>
        <taxon>Bacillati</taxon>
        <taxon>Bacillota</taxon>
        <taxon>Clostridia</taxon>
        <taxon>Lachnospirales</taxon>
        <taxon>Lachnospiraceae</taxon>
        <taxon>Roseburia</taxon>
    </lineage>
</organism>
<dbReference type="EMBL" id="QRID01000032">
    <property type="protein sequence ID" value="RHG24525.1"/>
    <property type="molecule type" value="Genomic_DNA"/>
</dbReference>
<sequence>MAGNIAIGIQDFSTIIQGNYFYIDKTPFIKEWWDCGDSATLITRPRRFGKTLTMSMVEQFFSIDYAGRSDLFEHLAIWKEEKYRNLQGTYPVISLSFANIKEPTYELTRQKICQLLSKLYTEHVYILESGILRGSDITFFQRMLTTSENMNDVDATLALYQLSSFLYQYYGKKKVIILLDEYDTPMQEAFVDGYWDQLVCFTRSLFNSTFKTNPWLERGIMTGITRVSRESIFSDLNNLKVVTTTSDEYATAFGFTEEEVFDALDRFQVGEEKEKVKLWYDGFIFGNHKDIYNPWSILNFIDTKTFQAFWANTSANSLVGKLIREAGHSIKEQFELLLHGESIRSVIDEQIVYNQLNGSERAIWSMLLASGYLKVLHYEKYDEIPEGTQPKYELALTNLEVNLMFQNMIHAWFDDAEQEYNDFINALLENDVDAMNEYMNGVALRTFSSFDTGKQPSVSKPEKFYHGFVLGLLVDLQDHYYLTSNRESGFGRYDVMIEPKQPAERDAYIIEFKVFNARREKNLEDTVETALAQIREKKYVENLVERGISKEHIHCYAFAFEGKTVLIESAADHPQNAEN</sequence>
<protein>
    <recommendedName>
        <fullName evidence="1">AAA-ATPase-like domain-containing protein</fullName>
    </recommendedName>
</protein>
<evidence type="ECO:0000313" key="2">
    <source>
        <dbReference type="EMBL" id="RHG24525.1"/>
    </source>
</evidence>
<dbReference type="Pfam" id="PF08011">
    <property type="entry name" value="PDDEXK_9"/>
    <property type="match status" value="1"/>
</dbReference>
<dbReference type="SUPFAM" id="SSF52540">
    <property type="entry name" value="P-loop containing nucleoside triphosphate hydrolases"/>
    <property type="match status" value="1"/>
</dbReference>
<gene>
    <name evidence="2" type="ORF">DW264_18200</name>
</gene>
<comment type="caution">
    <text evidence="2">The sequence shown here is derived from an EMBL/GenBank/DDBJ whole genome shotgun (WGS) entry which is preliminary data.</text>
</comment>
<evidence type="ECO:0000259" key="1">
    <source>
        <dbReference type="Pfam" id="PF09820"/>
    </source>
</evidence>
<accession>A0A3R6FX09</accession>
<dbReference type="AlphaFoldDB" id="A0A3R6FX09"/>
<dbReference type="Pfam" id="PF09820">
    <property type="entry name" value="AAA-ATPase_like"/>
    <property type="match status" value="1"/>
</dbReference>
<dbReference type="PANTHER" id="PTHR34825">
    <property type="entry name" value="CONSERVED PROTEIN, WITH A WEAK D-GALACTARATE DEHYDRATASE/ALTRONATE HYDROLASE DOMAIN"/>
    <property type="match status" value="1"/>
</dbReference>
<dbReference type="InterPro" id="IPR018631">
    <property type="entry name" value="AAA-ATPase-like_dom"/>
</dbReference>
<dbReference type="Proteomes" id="UP000284051">
    <property type="component" value="Unassembled WGS sequence"/>
</dbReference>
<dbReference type="PANTHER" id="PTHR34825:SF1">
    <property type="entry name" value="AAA-ATPASE-LIKE DOMAIN-CONTAINING PROTEIN"/>
    <property type="match status" value="1"/>
</dbReference>
<name>A0A3R6FX09_9FIRM</name>
<dbReference type="InterPro" id="IPR012547">
    <property type="entry name" value="PDDEXK_9"/>
</dbReference>
<feature type="domain" description="AAA-ATPase-like" evidence="1">
    <location>
        <begin position="7"/>
        <end position="233"/>
    </location>
</feature>
<proteinExistence type="predicted"/>
<dbReference type="RefSeq" id="WP_118772983.1">
    <property type="nucleotide sequence ID" value="NZ_CP097279.1"/>
</dbReference>
<reference evidence="2 3" key="1">
    <citation type="submission" date="2018-08" db="EMBL/GenBank/DDBJ databases">
        <title>A genome reference for cultivated species of the human gut microbiota.</title>
        <authorList>
            <person name="Zou Y."/>
            <person name="Xue W."/>
            <person name="Luo G."/>
        </authorList>
    </citation>
    <scope>NUCLEOTIDE SEQUENCE [LARGE SCALE GENOMIC DNA]</scope>
    <source>
        <strain evidence="2 3">AM22-21LB</strain>
    </source>
</reference>